<feature type="compositionally biased region" description="Polar residues" evidence="1">
    <location>
        <begin position="27"/>
        <end position="39"/>
    </location>
</feature>
<evidence type="ECO:0000313" key="3">
    <source>
        <dbReference type="EMBL" id="MFO7191403.1"/>
    </source>
</evidence>
<keyword evidence="3" id="KW-0328">Glycosyltransferase</keyword>
<keyword evidence="3" id="KW-0808">Transferase</keyword>
<name>A0A2W4JMG9_9PSEU</name>
<reference evidence="4" key="2">
    <citation type="submission" date="2018-05" db="EMBL/GenBank/DDBJ databases">
        <authorList>
            <person name="Lanie J.A."/>
            <person name="Ng W.-L."/>
            <person name="Kazmierczak K.M."/>
            <person name="Andrzejewski T.M."/>
            <person name="Davidsen T.M."/>
            <person name="Wayne K.J."/>
            <person name="Tettelin H."/>
            <person name="Glass J.I."/>
            <person name="Rusch D."/>
            <person name="Podicherti R."/>
            <person name="Tsui H.-C.T."/>
            <person name="Winkler M.E."/>
        </authorList>
    </citation>
    <scope>NUCLEOTIDE SEQUENCE</scope>
    <source>
        <strain evidence="4">ZC4RG45</strain>
    </source>
</reference>
<proteinExistence type="predicted"/>
<evidence type="ECO:0000256" key="1">
    <source>
        <dbReference type="SAM" id="MobiDB-lite"/>
    </source>
</evidence>
<sequence length="604" mass="66377">MTGRPTSRAKLGSALRVLRKWSRQQEAEPSSPTSATMVTSAAEDTPAEQPREPRPRRSDVTAAVAAGERLRAGLAWEWRQLDLTPDSWRQVLEGKPDLALIEFTRSGVPGWERSAVDEFVHAADAAGIDVVVWVTDAVPPASARPLANLAKLVCVHDKSVVDAWRAEFPEGKVEVLLPAAQPFVHNPVTGGPGDRRQPQGVLIVGEHGFDESEAKMFADVVTPALKPVKSADFDVWTTGRRPEELDGNGVKAKVRGTAGYRRSVELASSYRVLLDAGRSHRADAWRALEAGAAQTAVVTLPEFRDALPPEVAEHVAAQGTEKELRGEVVARTWQTELRDREALRLHRAIMTGHTYDHRVDSILAGLGRTAGRPVRSVSAVAPTNRAHEIGNIFDNIGRQAYPELELVLVLHGLDLDDAELRAQAADKGVQNLTIVHADRSLTLGMCMNRGIEAASGAYIAKIDDDNFYGKHYLTDLMAAFDYTDAGVVGKWGHYVWLRSTDAVVLRYPDAEHTYERRIQGGSMLIEGDLARSLKFSDIPRAVDSDFLDRAMADGVRIYSGDRFNFVSVRGSDRTSHTWQVPDVTFMTKTGRLVFFGDPRVHVEV</sequence>
<dbReference type="Gene3D" id="3.90.550.10">
    <property type="entry name" value="Spore Coat Polysaccharide Biosynthesis Protein SpsA, Chain A"/>
    <property type="match status" value="1"/>
</dbReference>
<dbReference type="EMBL" id="QGUI01000095">
    <property type="protein sequence ID" value="PZN00305.1"/>
    <property type="molecule type" value="Genomic_DNA"/>
</dbReference>
<evidence type="ECO:0000259" key="2">
    <source>
        <dbReference type="Pfam" id="PF00535"/>
    </source>
</evidence>
<reference evidence="3" key="4">
    <citation type="submission" date="2023-08" db="EMBL/GenBank/DDBJ databases">
        <authorList>
            <person name="Guima S.E.S."/>
            <person name="Martins L.F."/>
            <person name="Silva A.M."/>
            <person name="Setubal J.C."/>
        </authorList>
    </citation>
    <scope>NUCLEOTIDE SEQUENCE</scope>
    <source>
        <strain evidence="3">ZC4RG45</strain>
    </source>
</reference>
<dbReference type="STRING" id="1111738.GCA_000427905_01984"/>
<accession>A0A2W4JMG9</accession>
<evidence type="ECO:0000313" key="4">
    <source>
        <dbReference type="EMBL" id="PZN00305.1"/>
    </source>
</evidence>
<dbReference type="Proteomes" id="UP000249324">
    <property type="component" value="Unassembled WGS sequence"/>
</dbReference>
<reference evidence="3" key="1">
    <citation type="submission" date="2018-05" db="EMBL/GenBank/DDBJ databases">
        <authorList>
            <person name="Moura L."/>
            <person name="Setubal J.C."/>
        </authorList>
    </citation>
    <scope>NUCLEOTIDE SEQUENCE</scope>
    <source>
        <strain evidence="3">ZC4RG45</strain>
    </source>
</reference>
<organism evidence="4">
    <name type="scientific">Thermocrispum agreste</name>
    <dbReference type="NCBI Taxonomy" id="37925"/>
    <lineage>
        <taxon>Bacteria</taxon>
        <taxon>Bacillati</taxon>
        <taxon>Actinomycetota</taxon>
        <taxon>Actinomycetes</taxon>
        <taxon>Pseudonocardiales</taxon>
        <taxon>Pseudonocardiaceae</taxon>
        <taxon>Thermocrispum</taxon>
    </lineage>
</organism>
<dbReference type="GO" id="GO:0016757">
    <property type="term" value="F:glycosyltransferase activity"/>
    <property type="evidence" value="ECO:0007669"/>
    <property type="project" value="UniProtKB-KW"/>
</dbReference>
<dbReference type="InterPro" id="IPR029044">
    <property type="entry name" value="Nucleotide-diphossugar_trans"/>
</dbReference>
<comment type="caution">
    <text evidence="4">The sequence shown here is derived from an EMBL/GenBank/DDBJ whole genome shotgun (WGS) entry which is preliminary data.</text>
</comment>
<dbReference type="Pfam" id="PF00535">
    <property type="entry name" value="Glycos_transf_2"/>
    <property type="match status" value="1"/>
</dbReference>
<reference evidence="3 5" key="3">
    <citation type="journal article" date="2021" name="BMC Genomics">
        <title>Genome-resolved metagenome and metatranscriptome analyses of thermophilic composting reveal key bacterial players and their metabolic interactions.</title>
        <authorList>
            <person name="Braga L.P.P."/>
            <person name="Pereira R.V."/>
            <person name="Martins L.F."/>
            <person name="Moura L.M.S."/>
            <person name="Sanchez F.B."/>
            <person name="Patane J.S.L."/>
            <person name="da Silva A.M."/>
            <person name="Setubal J.C."/>
        </authorList>
    </citation>
    <scope>NUCLEOTIDE SEQUENCE [LARGE SCALE GENOMIC DNA]</scope>
    <source>
        <strain evidence="3">ZC4RG45</strain>
    </source>
</reference>
<dbReference type="InterPro" id="IPR001173">
    <property type="entry name" value="Glyco_trans_2-like"/>
</dbReference>
<dbReference type="SUPFAM" id="SSF53448">
    <property type="entry name" value="Nucleotide-diphospho-sugar transferases"/>
    <property type="match status" value="1"/>
</dbReference>
<feature type="region of interest" description="Disordered" evidence="1">
    <location>
        <begin position="20"/>
        <end position="59"/>
    </location>
</feature>
<feature type="compositionally biased region" description="Basic and acidic residues" evidence="1">
    <location>
        <begin position="49"/>
        <end position="59"/>
    </location>
</feature>
<dbReference type="EC" id="2.4.-.-" evidence="3"/>
<feature type="domain" description="Glycosyltransferase 2-like" evidence="2">
    <location>
        <begin position="384"/>
        <end position="506"/>
    </location>
</feature>
<protein>
    <submittedName>
        <fullName evidence="3">Glycosyltransferase family A protein</fullName>
        <ecNumber evidence="3">2.4.-.-</ecNumber>
    </submittedName>
</protein>
<gene>
    <name evidence="3" type="ORF">DIU77_004085</name>
    <name evidence="4" type="ORF">DIU77_03965</name>
</gene>
<dbReference type="EMBL" id="QGUI02000028">
    <property type="protein sequence ID" value="MFO7191403.1"/>
    <property type="molecule type" value="Genomic_DNA"/>
</dbReference>
<dbReference type="CDD" id="cd00761">
    <property type="entry name" value="Glyco_tranf_GTA_type"/>
    <property type="match status" value="1"/>
</dbReference>
<evidence type="ECO:0000313" key="5">
    <source>
        <dbReference type="Proteomes" id="UP000249324"/>
    </source>
</evidence>
<dbReference type="AlphaFoldDB" id="A0A2W4JMG9"/>